<feature type="region of interest" description="Disordered" evidence="1">
    <location>
        <begin position="254"/>
        <end position="298"/>
    </location>
</feature>
<protein>
    <recommendedName>
        <fullName evidence="2">Gfd2/YDR514C-like C-terminal domain-containing protein</fullName>
    </recommendedName>
</protein>
<dbReference type="EMBL" id="BMAR01000001">
    <property type="protein sequence ID" value="GFR41180.1"/>
    <property type="molecule type" value="Genomic_DNA"/>
</dbReference>
<dbReference type="InterPro" id="IPR040151">
    <property type="entry name" value="Gfd2/YDR514C-like"/>
</dbReference>
<dbReference type="Proteomes" id="UP001054857">
    <property type="component" value="Unassembled WGS sequence"/>
</dbReference>
<dbReference type="Gene3D" id="3.30.420.10">
    <property type="entry name" value="Ribonuclease H-like superfamily/Ribonuclease H"/>
    <property type="match status" value="1"/>
</dbReference>
<dbReference type="Pfam" id="PF21762">
    <property type="entry name" value="DEDDh_C"/>
    <property type="match status" value="2"/>
</dbReference>
<feature type="domain" description="Gfd2/YDR514C-like C-terminal" evidence="2">
    <location>
        <begin position="483"/>
        <end position="567"/>
    </location>
</feature>
<dbReference type="PANTHER" id="PTHR28083:SF1">
    <property type="entry name" value="GOOD FOR FULL DBP5 ACTIVITY PROTEIN 2"/>
    <property type="match status" value="1"/>
</dbReference>
<dbReference type="SUPFAM" id="SSF53098">
    <property type="entry name" value="Ribonuclease H-like"/>
    <property type="match status" value="1"/>
</dbReference>
<dbReference type="InterPro" id="IPR012337">
    <property type="entry name" value="RNaseH-like_sf"/>
</dbReference>
<dbReference type="PANTHER" id="PTHR28083">
    <property type="entry name" value="GOOD FOR FULL DBP5 ACTIVITY PROTEIN 2"/>
    <property type="match status" value="1"/>
</dbReference>
<evidence type="ECO:0000313" key="3">
    <source>
        <dbReference type="EMBL" id="GFR41180.1"/>
    </source>
</evidence>
<feature type="compositionally biased region" description="Polar residues" evidence="1">
    <location>
        <begin position="325"/>
        <end position="334"/>
    </location>
</feature>
<name>A0AAD3HI43_9CHLO</name>
<sequence length="578" mass="58647">MDERLISVASLENAWARLSANPEYQRAVTTFFKAPTFYLTFSGLYAGTSKASRKRAVYCSKACGENVSRELVAHLGSLLVTQAPVVDIFAEDVEELQPLQLQSAEDVKALFKELKRVARHHRQNRQLAAAQLLLLNARRWTTPFQPNHHYACGAAQLEVSAAPGGAAVAVTREAVDVGCSGVSASCATAEEGQGHGEGGLSLLHSHPLPGSAVWDAEEGAGDGAAAAAAAVASAAAGEVLASAMTTLRVLGTSRGGADAADSVPAMGPTTPRPAAPAASSASAMEAGPGPSSAAIASQGPAGAGAVAVTAAAPLPAHPATAGAQQEGTDGSGSLSHCGGADSGDDGGGGGGSAGGGEGVLVVCCSIDLEWWERDSSRVTEIGWTMWDNLTRQLQSRHHIVSEHEALVNRIHVPDHKHDFLFGASSTGPLAEGAAALQRDLQHYGAGVWAAWCASQGQQQGPQQGGEVGCCGAAGSPLPPAPPMQLVVVGHGLSGDLKALSGLLGVVLPPGAAILDTADLTWAALGGGTGQERTAISLRLLLKTLGIPATMLHNGGNDARYTMEAALALAAIEPNPVEQ</sequence>
<dbReference type="InterPro" id="IPR036397">
    <property type="entry name" value="RNaseH_sf"/>
</dbReference>
<evidence type="ECO:0000313" key="4">
    <source>
        <dbReference type="Proteomes" id="UP001054857"/>
    </source>
</evidence>
<evidence type="ECO:0000259" key="2">
    <source>
        <dbReference type="Pfam" id="PF21762"/>
    </source>
</evidence>
<organism evidence="3 4">
    <name type="scientific">Astrephomene gubernaculifera</name>
    <dbReference type="NCBI Taxonomy" id="47775"/>
    <lineage>
        <taxon>Eukaryota</taxon>
        <taxon>Viridiplantae</taxon>
        <taxon>Chlorophyta</taxon>
        <taxon>core chlorophytes</taxon>
        <taxon>Chlorophyceae</taxon>
        <taxon>CS clade</taxon>
        <taxon>Chlamydomonadales</taxon>
        <taxon>Astrephomenaceae</taxon>
        <taxon>Astrephomene</taxon>
    </lineage>
</organism>
<dbReference type="GO" id="GO:0003676">
    <property type="term" value="F:nucleic acid binding"/>
    <property type="evidence" value="ECO:0007669"/>
    <property type="project" value="InterPro"/>
</dbReference>
<evidence type="ECO:0000256" key="1">
    <source>
        <dbReference type="SAM" id="MobiDB-lite"/>
    </source>
</evidence>
<feature type="compositionally biased region" description="Low complexity" evidence="1">
    <location>
        <begin position="275"/>
        <end position="298"/>
    </location>
</feature>
<dbReference type="InterPro" id="IPR048519">
    <property type="entry name" value="Gfd2/YDR514C-like_C"/>
</dbReference>
<feature type="domain" description="Gfd2/YDR514C-like C-terminal" evidence="2">
    <location>
        <begin position="363"/>
        <end position="441"/>
    </location>
</feature>
<gene>
    <name evidence="3" type="ORF">Agub_g1847</name>
</gene>
<feature type="region of interest" description="Disordered" evidence="1">
    <location>
        <begin position="317"/>
        <end position="352"/>
    </location>
</feature>
<proteinExistence type="predicted"/>
<comment type="caution">
    <text evidence="3">The sequence shown here is derived from an EMBL/GenBank/DDBJ whole genome shotgun (WGS) entry which is preliminary data.</text>
</comment>
<keyword evidence="4" id="KW-1185">Reference proteome</keyword>
<accession>A0AAD3HI43</accession>
<dbReference type="AlphaFoldDB" id="A0AAD3HI43"/>
<reference evidence="3 4" key="1">
    <citation type="journal article" date="2021" name="Sci. Rep.">
        <title>Genome sequencing of the multicellular alga Astrephomene provides insights into convergent evolution of germ-soma differentiation.</title>
        <authorList>
            <person name="Yamashita S."/>
            <person name="Yamamoto K."/>
            <person name="Matsuzaki R."/>
            <person name="Suzuki S."/>
            <person name="Yamaguchi H."/>
            <person name="Hirooka S."/>
            <person name="Minakuchi Y."/>
            <person name="Miyagishima S."/>
            <person name="Kawachi M."/>
            <person name="Toyoda A."/>
            <person name="Nozaki H."/>
        </authorList>
    </citation>
    <scope>NUCLEOTIDE SEQUENCE [LARGE SCALE GENOMIC DNA]</scope>
    <source>
        <strain evidence="3 4">NIES-4017</strain>
    </source>
</reference>